<feature type="coiled-coil region" evidence="2">
    <location>
        <begin position="219"/>
        <end position="247"/>
    </location>
</feature>
<dbReference type="GO" id="GO:0005811">
    <property type="term" value="C:lipid droplet"/>
    <property type="evidence" value="ECO:0007669"/>
    <property type="project" value="InterPro"/>
</dbReference>
<dbReference type="PANTHER" id="PTHR11764:SF20">
    <property type="entry name" value="LANOSTEROL SYNTHASE"/>
    <property type="match status" value="1"/>
</dbReference>
<evidence type="ECO:0000256" key="1">
    <source>
        <dbReference type="ARBA" id="ARBA00009755"/>
    </source>
</evidence>
<dbReference type="Gene3D" id="1.50.10.20">
    <property type="match status" value="1"/>
</dbReference>
<dbReference type="GO" id="GO:0031559">
    <property type="term" value="F:oxidosqualene cyclase activity"/>
    <property type="evidence" value="ECO:0007669"/>
    <property type="project" value="UniProtKB-ARBA"/>
</dbReference>
<keyword evidence="2" id="KW-0175">Coiled coil</keyword>
<comment type="caution">
    <text evidence="4">The sequence shown here is derived from an EMBL/GenBank/DDBJ whole genome shotgun (WGS) entry which is preliminary data.</text>
</comment>
<reference evidence="4 5" key="1">
    <citation type="journal article" date="2018" name="PLoS Genet.">
        <title>Population sequencing reveals clonal diversity and ancestral inbreeding in the grapevine cultivar Chardonnay.</title>
        <authorList>
            <person name="Roach M.J."/>
            <person name="Johnson D.L."/>
            <person name="Bohlmann J."/>
            <person name="van Vuuren H.J."/>
            <person name="Jones S.J."/>
            <person name="Pretorius I.S."/>
            <person name="Schmidt S.A."/>
            <person name="Borneman A.R."/>
        </authorList>
    </citation>
    <scope>NUCLEOTIDE SEQUENCE [LARGE SCALE GENOMIC DNA]</scope>
    <source>
        <strain evidence="5">cv. Chardonnay</strain>
        <tissue evidence="4">Leaf</tissue>
    </source>
</reference>
<organism evidence="4 5">
    <name type="scientific">Vitis vinifera</name>
    <name type="common">Grape</name>
    <dbReference type="NCBI Taxonomy" id="29760"/>
    <lineage>
        <taxon>Eukaryota</taxon>
        <taxon>Viridiplantae</taxon>
        <taxon>Streptophyta</taxon>
        <taxon>Embryophyta</taxon>
        <taxon>Tracheophyta</taxon>
        <taxon>Spermatophyta</taxon>
        <taxon>Magnoliopsida</taxon>
        <taxon>eudicotyledons</taxon>
        <taxon>Gunneridae</taxon>
        <taxon>Pentapetalae</taxon>
        <taxon>rosids</taxon>
        <taxon>Vitales</taxon>
        <taxon>Vitaceae</taxon>
        <taxon>Viteae</taxon>
        <taxon>Vitis</taxon>
    </lineage>
</organism>
<sequence>MLFSKDSLKGETFPCTYKESPNSFYKRCRKTQYASPHTLAPWLGDHQPDSPIMKALQANDGHWPTENAGPLFLLPPLGHLDTVFPGEYRKEILHFIYCHQEKGQWWPRQCLPKRAKMVLNHGGATSIPSWGKMWLSVLSLFEWAGCNSMPSEFWILFFLYIQEDLYYPHLLIQDLMWDGHLVKNFLRPGCGKVLVTLFVRFGSKISSLEESRDLSQISLAELMNALQAQEQRRALRQENVIEDLQEEKLFVASCFSSQDSYNAWLIDSGCTHHMCHNATIFKDLDKTYNSMVKVGNGGYVDVKGRGTVAVQTN</sequence>
<dbReference type="PANTHER" id="PTHR11764">
    <property type="entry name" value="TERPENE CYCLASE/MUTASE FAMILY MEMBER"/>
    <property type="match status" value="1"/>
</dbReference>
<protein>
    <submittedName>
        <fullName evidence="4">Beta-amyrin synthase</fullName>
    </submittedName>
</protein>
<evidence type="ECO:0000313" key="4">
    <source>
        <dbReference type="EMBL" id="RVW63102.1"/>
    </source>
</evidence>
<name>A0A438FT22_VITVI</name>
<dbReference type="InterPro" id="IPR054722">
    <property type="entry name" value="PolX-like_BBD"/>
</dbReference>
<proteinExistence type="inferred from homology"/>
<dbReference type="AlphaFoldDB" id="A0A438FT22"/>
<feature type="domain" description="Retrovirus-related Pol polyprotein from transposon TNT 1-94-like beta-barrel" evidence="3">
    <location>
        <begin position="264"/>
        <end position="312"/>
    </location>
</feature>
<accession>A0A438FT22</accession>
<evidence type="ECO:0000259" key="3">
    <source>
        <dbReference type="Pfam" id="PF22936"/>
    </source>
</evidence>
<comment type="similarity">
    <text evidence="1">Belongs to the terpene cyclase/mutase family.</text>
</comment>
<dbReference type="GO" id="GO:0016104">
    <property type="term" value="P:triterpenoid biosynthetic process"/>
    <property type="evidence" value="ECO:0007669"/>
    <property type="project" value="InterPro"/>
</dbReference>
<dbReference type="InterPro" id="IPR008930">
    <property type="entry name" value="Terpenoid_cyclase/PrenylTrfase"/>
</dbReference>
<dbReference type="SUPFAM" id="SSF48239">
    <property type="entry name" value="Terpenoid cyclases/Protein prenyltransferases"/>
    <property type="match status" value="1"/>
</dbReference>
<gene>
    <name evidence="4" type="primary">TTS1_0</name>
    <name evidence="4" type="ORF">CK203_057483</name>
</gene>
<dbReference type="InterPro" id="IPR018333">
    <property type="entry name" value="Squalene_cyclase"/>
</dbReference>
<dbReference type="Pfam" id="PF22936">
    <property type="entry name" value="Pol_BBD"/>
    <property type="match status" value="1"/>
</dbReference>
<evidence type="ECO:0000256" key="2">
    <source>
        <dbReference type="SAM" id="Coils"/>
    </source>
</evidence>
<evidence type="ECO:0000313" key="5">
    <source>
        <dbReference type="Proteomes" id="UP000288805"/>
    </source>
</evidence>
<dbReference type="Proteomes" id="UP000288805">
    <property type="component" value="Unassembled WGS sequence"/>
</dbReference>
<dbReference type="EMBL" id="QGNW01000749">
    <property type="protein sequence ID" value="RVW63102.1"/>
    <property type="molecule type" value="Genomic_DNA"/>
</dbReference>